<reference evidence="1" key="1">
    <citation type="submission" date="2014-07" db="EMBL/GenBank/DDBJ databases">
        <authorList>
            <person name="Martin A.A"/>
            <person name="De Silva N."/>
        </authorList>
    </citation>
    <scope>NUCLEOTIDE SEQUENCE</scope>
</reference>
<dbReference type="AlphaFoldDB" id="A0A0K0F6J4"/>
<protein>
    <submittedName>
        <fullName evidence="2">F-box domain-containing protein</fullName>
    </submittedName>
</protein>
<sequence>MILFSEMDDSQKLISISLYSDENKDENKVICKKNTQPTKGVFKNEGNDKKNVNFKNITYSIYTNQLIMQTILKYINCYDERKILESLSKEIQAYSRNIPCKNFKKLGNKRVNELSIYNFQSNFLLQINGITKCFNLNTPDDKNFNSEYKDFVDFILHFSKKIKHLSLHTNGTFNNSFSLSTSFIIYENFFNFLPKNLYTTSIKYTHIKEDNKKYFFLLIKRQCTTNMCLHSCKFYSNILELSYFKMPKLLNLSIHLQNSLTEVAVLINKCSFVQNLFVFVYLKHDEGFIERDWENLLDASKNITTFTFSIYALCDCHNENCFYYTSIPQFLLKNRSKLEKSNGEKIFKLEYMKISNYNHKIECNVCKSYFSYIDRKCFVCPENLVTLERNAQEIICLRTAQISKAF</sequence>
<reference evidence="2" key="2">
    <citation type="submission" date="2015-08" db="UniProtKB">
        <authorList>
            <consortium name="WormBaseParasite"/>
        </authorList>
    </citation>
    <scope>IDENTIFICATION</scope>
</reference>
<dbReference type="WBParaSite" id="SVE_0443800.1">
    <property type="protein sequence ID" value="SVE_0443800.1"/>
    <property type="gene ID" value="SVE_0443800"/>
</dbReference>
<name>A0A0K0F6J4_STRVS</name>
<evidence type="ECO:0000313" key="2">
    <source>
        <dbReference type="WBParaSite" id="SVE_0443800.1"/>
    </source>
</evidence>
<evidence type="ECO:0000313" key="1">
    <source>
        <dbReference type="Proteomes" id="UP000035680"/>
    </source>
</evidence>
<accession>A0A0K0F6J4</accession>
<organism evidence="1 2">
    <name type="scientific">Strongyloides venezuelensis</name>
    <name type="common">Threadworm</name>
    <dbReference type="NCBI Taxonomy" id="75913"/>
    <lineage>
        <taxon>Eukaryota</taxon>
        <taxon>Metazoa</taxon>
        <taxon>Ecdysozoa</taxon>
        <taxon>Nematoda</taxon>
        <taxon>Chromadorea</taxon>
        <taxon>Rhabditida</taxon>
        <taxon>Tylenchina</taxon>
        <taxon>Panagrolaimomorpha</taxon>
        <taxon>Strongyloidoidea</taxon>
        <taxon>Strongyloididae</taxon>
        <taxon>Strongyloides</taxon>
    </lineage>
</organism>
<keyword evidence="1" id="KW-1185">Reference proteome</keyword>
<dbReference type="Proteomes" id="UP000035680">
    <property type="component" value="Unassembled WGS sequence"/>
</dbReference>
<proteinExistence type="predicted"/>